<organism evidence="3 4">
    <name type="scientific">Lactarius akahatsu</name>
    <dbReference type="NCBI Taxonomy" id="416441"/>
    <lineage>
        <taxon>Eukaryota</taxon>
        <taxon>Fungi</taxon>
        <taxon>Dikarya</taxon>
        <taxon>Basidiomycota</taxon>
        <taxon>Agaricomycotina</taxon>
        <taxon>Agaricomycetes</taxon>
        <taxon>Russulales</taxon>
        <taxon>Russulaceae</taxon>
        <taxon>Lactarius</taxon>
    </lineage>
</organism>
<reference evidence="3" key="1">
    <citation type="submission" date="2022-01" db="EMBL/GenBank/DDBJ databases">
        <title>Comparative genomics reveals a dynamic genome evolution in the ectomycorrhizal milk-cap (Lactarius) mushrooms.</title>
        <authorList>
            <consortium name="DOE Joint Genome Institute"/>
            <person name="Lebreton A."/>
            <person name="Tang N."/>
            <person name="Kuo A."/>
            <person name="LaButti K."/>
            <person name="Drula E."/>
            <person name="Barry K."/>
            <person name="Clum A."/>
            <person name="Lipzen A."/>
            <person name="Mousain D."/>
            <person name="Ng V."/>
            <person name="Wang R."/>
            <person name="Wang X."/>
            <person name="Dai Y."/>
            <person name="Henrissat B."/>
            <person name="Grigoriev I.V."/>
            <person name="Guerin-Laguette A."/>
            <person name="Yu F."/>
            <person name="Martin F.M."/>
        </authorList>
    </citation>
    <scope>NUCLEOTIDE SEQUENCE</scope>
    <source>
        <strain evidence="3">QP</strain>
    </source>
</reference>
<evidence type="ECO:0000256" key="1">
    <source>
        <dbReference type="SAM" id="MobiDB-lite"/>
    </source>
</evidence>
<comment type="caution">
    <text evidence="3">The sequence shown here is derived from an EMBL/GenBank/DDBJ whole genome shotgun (WGS) entry which is preliminary data.</text>
</comment>
<dbReference type="EMBL" id="JAKELL010000018">
    <property type="protein sequence ID" value="KAH8993402.1"/>
    <property type="molecule type" value="Genomic_DNA"/>
</dbReference>
<dbReference type="Proteomes" id="UP001201163">
    <property type="component" value="Unassembled WGS sequence"/>
</dbReference>
<sequence>MALSRVSLTRRFVILLGTANSPSSFAKHVSGHHGVSRESPGRPRPLKGTSKHLLGQVVVSPSANQFLCDYVECQPDIALTAADGAL</sequence>
<feature type="region of interest" description="Disordered" evidence="1">
    <location>
        <begin position="25"/>
        <end position="49"/>
    </location>
</feature>
<evidence type="ECO:0000313" key="3">
    <source>
        <dbReference type="EMBL" id="KAH8993402.1"/>
    </source>
</evidence>
<proteinExistence type="predicted"/>
<name>A0AAD4LN99_9AGAM</name>
<accession>A0AAD4LN99</accession>
<evidence type="ECO:0000313" key="2">
    <source>
        <dbReference type="EMBL" id="KAH8989284.1"/>
    </source>
</evidence>
<evidence type="ECO:0000313" key="4">
    <source>
        <dbReference type="Proteomes" id="UP001201163"/>
    </source>
</evidence>
<protein>
    <submittedName>
        <fullName evidence="3">Uncharacterized protein</fullName>
    </submittedName>
</protein>
<keyword evidence="4" id="KW-1185">Reference proteome</keyword>
<dbReference type="EMBL" id="JAKELL010000038">
    <property type="protein sequence ID" value="KAH8989284.1"/>
    <property type="molecule type" value="Genomic_DNA"/>
</dbReference>
<dbReference type="AlphaFoldDB" id="A0AAD4LN99"/>
<gene>
    <name evidence="3" type="ORF">EDB92DRAFT_399473</name>
    <name evidence="2" type="ORF">EDB92DRAFT_883082</name>
</gene>